<proteinExistence type="predicted"/>
<feature type="region of interest" description="Disordered" evidence="1">
    <location>
        <begin position="1"/>
        <end position="42"/>
    </location>
</feature>
<sequence length="88" mass="9594">MEAHKERREQMMEEESKRKEGGKKNGAAGSAESLCKKKTNDGFDPAAKAIIEECIISHEGEEGGGRAKNPDDVLAFSRSVNKIDSSLE</sequence>
<protein>
    <submittedName>
        <fullName evidence="2">Uncharacterized protein</fullName>
    </submittedName>
</protein>
<evidence type="ECO:0000313" key="3">
    <source>
        <dbReference type="Proteomes" id="UP000006882"/>
    </source>
</evidence>
<dbReference type="eggNOG" id="ENOG502SCPD">
    <property type="taxonomic scope" value="Eukaryota"/>
</dbReference>
<dbReference type="EMBL" id="CM007651">
    <property type="protein sequence ID" value="ONI27189.1"/>
    <property type="molecule type" value="Genomic_DNA"/>
</dbReference>
<evidence type="ECO:0000313" key="2">
    <source>
        <dbReference type="EMBL" id="ONI27189.1"/>
    </source>
</evidence>
<dbReference type="AlphaFoldDB" id="M5XP37"/>
<dbReference type="HOGENOM" id="CLU_180323_0_0_1"/>
<dbReference type="OMA" id="ECIISHE"/>
<organism evidence="2 3">
    <name type="scientific">Prunus persica</name>
    <name type="common">Peach</name>
    <name type="synonym">Amygdalus persica</name>
    <dbReference type="NCBI Taxonomy" id="3760"/>
    <lineage>
        <taxon>Eukaryota</taxon>
        <taxon>Viridiplantae</taxon>
        <taxon>Streptophyta</taxon>
        <taxon>Embryophyta</taxon>
        <taxon>Tracheophyta</taxon>
        <taxon>Spermatophyta</taxon>
        <taxon>Magnoliopsida</taxon>
        <taxon>eudicotyledons</taxon>
        <taxon>Gunneridae</taxon>
        <taxon>Pentapetalae</taxon>
        <taxon>rosids</taxon>
        <taxon>fabids</taxon>
        <taxon>Rosales</taxon>
        <taxon>Rosaceae</taxon>
        <taxon>Amygdaloideae</taxon>
        <taxon>Amygdaleae</taxon>
        <taxon>Prunus</taxon>
    </lineage>
</organism>
<name>M5XP37_PRUPE</name>
<keyword evidence="3" id="KW-1185">Reference proteome</keyword>
<dbReference type="Gramene" id="ONI27189">
    <property type="protein sequence ID" value="ONI27189"/>
    <property type="gene ID" value="PRUPE_1G073300"/>
</dbReference>
<evidence type="ECO:0000256" key="1">
    <source>
        <dbReference type="SAM" id="MobiDB-lite"/>
    </source>
</evidence>
<dbReference type="Proteomes" id="UP000006882">
    <property type="component" value="Chromosome G1"/>
</dbReference>
<feature type="compositionally biased region" description="Basic and acidic residues" evidence="1">
    <location>
        <begin position="1"/>
        <end position="23"/>
    </location>
</feature>
<accession>M5XP37</accession>
<gene>
    <name evidence="2" type="ORF">PRUPE_1G073300</name>
</gene>
<reference evidence="2 3" key="1">
    <citation type="journal article" date="2013" name="Nat. Genet.">
        <title>The high-quality draft genome of peach (Prunus persica) identifies unique patterns of genetic diversity, domestication and genome evolution.</title>
        <authorList>
            <consortium name="International Peach Genome Initiative"/>
            <person name="Verde I."/>
            <person name="Abbott A.G."/>
            <person name="Scalabrin S."/>
            <person name="Jung S."/>
            <person name="Shu S."/>
            <person name="Marroni F."/>
            <person name="Zhebentyayeva T."/>
            <person name="Dettori M.T."/>
            <person name="Grimwood J."/>
            <person name="Cattonaro F."/>
            <person name="Zuccolo A."/>
            <person name="Rossini L."/>
            <person name="Jenkins J."/>
            <person name="Vendramin E."/>
            <person name="Meisel L.A."/>
            <person name="Decroocq V."/>
            <person name="Sosinski B."/>
            <person name="Prochnik S."/>
            <person name="Mitros T."/>
            <person name="Policriti A."/>
            <person name="Cipriani G."/>
            <person name="Dondini L."/>
            <person name="Ficklin S."/>
            <person name="Goodstein D.M."/>
            <person name="Xuan P."/>
            <person name="Del Fabbro C."/>
            <person name="Aramini V."/>
            <person name="Copetti D."/>
            <person name="Gonzalez S."/>
            <person name="Horner D.S."/>
            <person name="Falchi R."/>
            <person name="Lucas S."/>
            <person name="Mica E."/>
            <person name="Maldonado J."/>
            <person name="Lazzari B."/>
            <person name="Bielenberg D."/>
            <person name="Pirona R."/>
            <person name="Miculan M."/>
            <person name="Barakat A."/>
            <person name="Testolin R."/>
            <person name="Stella A."/>
            <person name="Tartarini S."/>
            <person name="Tonutti P."/>
            <person name="Arus P."/>
            <person name="Orellana A."/>
            <person name="Wells C."/>
            <person name="Main D."/>
            <person name="Vizzotto G."/>
            <person name="Silva H."/>
            <person name="Salamini F."/>
            <person name="Schmutz J."/>
            <person name="Morgante M."/>
            <person name="Rokhsar D.S."/>
        </authorList>
    </citation>
    <scope>NUCLEOTIDE SEQUENCE [LARGE SCALE GENOMIC DNA]</scope>
    <source>
        <strain evidence="3">cv. Nemared</strain>
    </source>
</reference>